<evidence type="ECO:0000313" key="3">
    <source>
        <dbReference type="EMBL" id="KID54613.1"/>
    </source>
</evidence>
<feature type="chain" id="PRO_5002136019" description="Hint domain-containing protein" evidence="1">
    <location>
        <begin position="22"/>
        <end position="647"/>
    </location>
</feature>
<dbReference type="SUPFAM" id="SSF51294">
    <property type="entry name" value="Hedgehog/intein (Hint) domain"/>
    <property type="match status" value="1"/>
</dbReference>
<dbReference type="RefSeq" id="WP_039611515.1">
    <property type="nucleotide sequence ID" value="NZ_JWIC01000010.1"/>
</dbReference>
<dbReference type="EMBL" id="JWIC01000010">
    <property type="protein sequence ID" value="KID54613.1"/>
    <property type="molecule type" value="Genomic_DNA"/>
</dbReference>
<evidence type="ECO:0000256" key="1">
    <source>
        <dbReference type="SAM" id="SignalP"/>
    </source>
</evidence>
<dbReference type="CDD" id="cd00081">
    <property type="entry name" value="Hint"/>
    <property type="match status" value="1"/>
</dbReference>
<dbReference type="InterPro" id="IPR006141">
    <property type="entry name" value="Intein_N"/>
</dbReference>
<accession>A0A0C1MJP2</accession>
<dbReference type="OrthoDB" id="6490967at2"/>
<dbReference type="InterPro" id="IPR003587">
    <property type="entry name" value="Hint_dom_N"/>
</dbReference>
<evidence type="ECO:0000313" key="4">
    <source>
        <dbReference type="Proteomes" id="UP000031327"/>
    </source>
</evidence>
<protein>
    <recommendedName>
        <fullName evidence="2">Hint domain-containing protein</fullName>
    </recommendedName>
</protein>
<dbReference type="SMART" id="SM00306">
    <property type="entry name" value="HintN"/>
    <property type="match status" value="1"/>
</dbReference>
<feature type="domain" description="Hint" evidence="2">
    <location>
        <begin position="464"/>
        <end position="562"/>
    </location>
</feature>
<dbReference type="GO" id="GO:0016539">
    <property type="term" value="P:intein-mediated protein splicing"/>
    <property type="evidence" value="ECO:0007669"/>
    <property type="project" value="InterPro"/>
</dbReference>
<organism evidence="3 4">
    <name type="scientific">Pseudoalteromonas luteoviolacea</name>
    <dbReference type="NCBI Taxonomy" id="43657"/>
    <lineage>
        <taxon>Bacteria</taxon>
        <taxon>Pseudomonadati</taxon>
        <taxon>Pseudomonadota</taxon>
        <taxon>Gammaproteobacteria</taxon>
        <taxon>Alteromonadales</taxon>
        <taxon>Pseudoalteromonadaceae</taxon>
        <taxon>Pseudoalteromonas</taxon>
    </lineage>
</organism>
<name>A0A0C1MJP2_9GAMM</name>
<dbReference type="AlphaFoldDB" id="A0A0C1MJP2"/>
<evidence type="ECO:0000259" key="2">
    <source>
        <dbReference type="SMART" id="SM00306"/>
    </source>
</evidence>
<reference evidence="3 4" key="1">
    <citation type="submission" date="2014-12" db="EMBL/GenBank/DDBJ databases">
        <title>Draft Genome Sequence of Pseudoalteromonas luteoviolacea HI1.</title>
        <authorList>
            <person name="Asahina A.Y."/>
            <person name="Hadfield M.G."/>
        </authorList>
    </citation>
    <scope>NUCLEOTIDE SEQUENCE [LARGE SCALE GENOMIC DNA]</scope>
    <source>
        <strain evidence="3 4">HI1</strain>
    </source>
</reference>
<dbReference type="InterPro" id="IPR036844">
    <property type="entry name" value="Hint_dom_sf"/>
</dbReference>
<comment type="caution">
    <text evidence="3">The sequence shown here is derived from an EMBL/GenBank/DDBJ whole genome shotgun (WGS) entry which is preliminary data.</text>
</comment>
<gene>
    <name evidence="3" type="ORF">JF50_22105</name>
</gene>
<dbReference type="Proteomes" id="UP000031327">
    <property type="component" value="Unassembled WGS sequence"/>
</dbReference>
<feature type="signal peptide" evidence="1">
    <location>
        <begin position="1"/>
        <end position="21"/>
    </location>
</feature>
<keyword evidence="1" id="KW-0732">Signal</keyword>
<dbReference type="Gene3D" id="2.170.16.10">
    <property type="entry name" value="Hedgehog/Intein (Hint) domain"/>
    <property type="match status" value="1"/>
</dbReference>
<proteinExistence type="predicted"/>
<dbReference type="PROSITE" id="PS50817">
    <property type="entry name" value="INTEIN_N_TER"/>
    <property type="match status" value="1"/>
</dbReference>
<sequence>MKLLSLSVALALGATSTLALANNINPVIGEANYELSQAQVIDKNAALTKRLAQHGLNAKTRPHLFNLIEQRANSKVSGVIPSTLNQAQANCTSANKELCSFFIHTGVSIRTDTRTNKPHLVVTALNSKSYNTEYTMLDIVLMNEKGESLTLPKYVEFFGEGEEQKRKEILSSTPLENILTKLQGSEAIYADAWVTVIYTNANGTQVVEDQNVIVEYSLPTLLDQIAGVNAKAKAKGADFTVMAGPEPIIHHPKDTRSKTNTPDNKITICLNRNYGDCDYENIYPISTPNDQLKLKIPFQGEYTLTGKVKRIYRPDWTVLDAVETANGVKLEVGNGGKPVPKPAVVNLGSNIFIQTKEGGGANEIAGDQYQDIANFFANNIKLEYIPVGNIIKTKVSWNIPRAQGVFGDAALYGRYADANWILNIAADIETRPGRPTRANTLVIGSTPEKGSWEFTNFPQMQIVYSCLAEGSLITLPGGKQVPIESLQIGDTVLGASEYSPSNHTQLTIADISVGVEAIPMTQITTRSGKELLLTESHPVVMNSGKSIWASKVELGDVIHTQDGPESVTQIETVKFVDNVYNLRLERSKDDPQYKVGETFSLFANGVQVGDLGMQSDNEFTEIVETEQDILNRLPEAWHKDYLNSLKQ</sequence>